<evidence type="ECO:0000256" key="5">
    <source>
        <dbReference type="ARBA" id="ARBA00023136"/>
    </source>
</evidence>
<dbReference type="GO" id="GO:0032050">
    <property type="term" value="F:clathrin heavy chain binding"/>
    <property type="evidence" value="ECO:0007669"/>
    <property type="project" value="TreeGrafter"/>
</dbReference>
<dbReference type="GO" id="GO:0030130">
    <property type="term" value="C:clathrin coat of trans-Golgi network vesicle"/>
    <property type="evidence" value="ECO:0007669"/>
    <property type="project" value="InterPro"/>
</dbReference>
<dbReference type="Proteomes" id="UP000834106">
    <property type="component" value="Chromosome 4"/>
</dbReference>
<keyword evidence="11" id="KW-1185">Reference proteome</keyword>
<proteinExistence type="inferred from homology"/>
<keyword evidence="6" id="KW-0168">Coated pit</keyword>
<dbReference type="GO" id="GO:0072583">
    <property type="term" value="P:clathrin-dependent endocytosis"/>
    <property type="evidence" value="ECO:0007669"/>
    <property type="project" value="TreeGrafter"/>
</dbReference>
<evidence type="ECO:0000256" key="8">
    <source>
        <dbReference type="SAM" id="Coils"/>
    </source>
</evidence>
<evidence type="ECO:0000256" key="4">
    <source>
        <dbReference type="ARBA" id="ARBA00005263"/>
    </source>
</evidence>
<organism evidence="10 11">
    <name type="scientific">Fraxinus pennsylvanica</name>
    <dbReference type="NCBI Taxonomy" id="56036"/>
    <lineage>
        <taxon>Eukaryota</taxon>
        <taxon>Viridiplantae</taxon>
        <taxon>Streptophyta</taxon>
        <taxon>Embryophyta</taxon>
        <taxon>Tracheophyta</taxon>
        <taxon>Spermatophyta</taxon>
        <taxon>Magnoliopsida</taxon>
        <taxon>eudicotyledons</taxon>
        <taxon>Gunneridae</taxon>
        <taxon>Pentapetalae</taxon>
        <taxon>asterids</taxon>
        <taxon>lamiids</taxon>
        <taxon>Lamiales</taxon>
        <taxon>Oleaceae</taxon>
        <taxon>Oleeae</taxon>
        <taxon>Fraxinus</taxon>
    </lineage>
</organism>
<evidence type="ECO:0000256" key="6">
    <source>
        <dbReference type="ARBA" id="ARBA00023176"/>
    </source>
</evidence>
<evidence type="ECO:0008006" key="12">
    <source>
        <dbReference type="Google" id="ProtNLM"/>
    </source>
</evidence>
<evidence type="ECO:0000313" key="10">
    <source>
        <dbReference type="EMBL" id="CAI9758906.1"/>
    </source>
</evidence>
<sequence length="107" mass="12383">MGEGGLEEDLPYGAEDMASEAKLSDSNENGPILPPTVDMLPEEGFSLREWGRQNAIRVEEKEKMEKEMLKELIDEADEYIAEYKKWKIRCDNSRASNREKDKVRFIN</sequence>
<evidence type="ECO:0000256" key="1">
    <source>
        <dbReference type="ARBA" id="ARBA00003913"/>
    </source>
</evidence>
<gene>
    <name evidence="10" type="ORF">FPE_LOCUS6336</name>
</gene>
<protein>
    <recommendedName>
        <fullName evidence="12">Clathrin light chain</fullName>
    </recommendedName>
</protein>
<accession>A0AAD2DPG0</accession>
<evidence type="ECO:0000256" key="3">
    <source>
        <dbReference type="ARBA" id="ARBA00004277"/>
    </source>
</evidence>
<dbReference type="GO" id="GO:0005198">
    <property type="term" value="F:structural molecule activity"/>
    <property type="evidence" value="ECO:0007669"/>
    <property type="project" value="InterPro"/>
</dbReference>
<comment type="subcellular location">
    <subcellularLocation>
        <location evidence="2">Cytoplasmic vesicle membrane</location>
        <topology evidence="2">Peripheral membrane protein</topology>
        <orientation evidence="2">Cytoplasmic side</orientation>
    </subcellularLocation>
    <subcellularLocation>
        <location evidence="3">Membrane</location>
        <location evidence="3">Coated pit</location>
        <topology evidence="3">Peripheral membrane protein</topology>
        <orientation evidence="3">Cytoplasmic side</orientation>
    </subcellularLocation>
</comment>
<evidence type="ECO:0000256" key="2">
    <source>
        <dbReference type="ARBA" id="ARBA00004180"/>
    </source>
</evidence>
<evidence type="ECO:0000313" key="11">
    <source>
        <dbReference type="Proteomes" id="UP000834106"/>
    </source>
</evidence>
<dbReference type="InterPro" id="IPR000996">
    <property type="entry name" value="Clathrin_L-chain"/>
</dbReference>
<comment type="function">
    <text evidence="1">Clathrin is the major protein of the polyhedral coat of coated pits and vesicles.</text>
</comment>
<comment type="similarity">
    <text evidence="4">Belongs to the clathrin light chain family.</text>
</comment>
<dbReference type="GO" id="GO:0030132">
    <property type="term" value="C:clathrin coat of coated pit"/>
    <property type="evidence" value="ECO:0007669"/>
    <property type="project" value="InterPro"/>
</dbReference>
<dbReference type="AlphaFoldDB" id="A0AAD2DPG0"/>
<keyword evidence="7" id="KW-0968">Cytoplasmic vesicle</keyword>
<feature type="compositionally biased region" description="Acidic residues" evidence="9">
    <location>
        <begin position="1"/>
        <end position="10"/>
    </location>
</feature>
<feature type="coiled-coil region" evidence="8">
    <location>
        <begin position="62"/>
        <end position="89"/>
    </location>
</feature>
<feature type="region of interest" description="Disordered" evidence="9">
    <location>
        <begin position="1"/>
        <end position="35"/>
    </location>
</feature>
<dbReference type="GO" id="GO:0006886">
    <property type="term" value="P:intracellular protein transport"/>
    <property type="evidence" value="ECO:0007669"/>
    <property type="project" value="InterPro"/>
</dbReference>
<evidence type="ECO:0000256" key="9">
    <source>
        <dbReference type="SAM" id="MobiDB-lite"/>
    </source>
</evidence>
<keyword evidence="5" id="KW-0472">Membrane</keyword>
<keyword evidence="8" id="KW-0175">Coiled coil</keyword>
<dbReference type="EMBL" id="OU503039">
    <property type="protein sequence ID" value="CAI9758906.1"/>
    <property type="molecule type" value="Genomic_DNA"/>
</dbReference>
<dbReference type="PANTHER" id="PTHR10639">
    <property type="entry name" value="CLATHRIN LIGHT CHAIN"/>
    <property type="match status" value="1"/>
</dbReference>
<evidence type="ECO:0000256" key="7">
    <source>
        <dbReference type="ARBA" id="ARBA00023329"/>
    </source>
</evidence>
<reference evidence="10" key="1">
    <citation type="submission" date="2023-05" db="EMBL/GenBank/DDBJ databases">
        <authorList>
            <person name="Huff M."/>
        </authorList>
    </citation>
    <scope>NUCLEOTIDE SEQUENCE</scope>
</reference>
<dbReference type="PANTHER" id="PTHR10639:SF37">
    <property type="entry name" value="CLATHRIN LIGHT CHAIN"/>
    <property type="match status" value="1"/>
</dbReference>
<name>A0AAD2DPG0_9LAMI</name>